<dbReference type="GeneID" id="84592380"/>
<proteinExistence type="predicted"/>
<organism evidence="1">
    <name type="scientific">Aspergillus niger</name>
    <dbReference type="NCBI Taxonomy" id="5061"/>
    <lineage>
        <taxon>Eukaryota</taxon>
        <taxon>Fungi</taxon>
        <taxon>Dikarya</taxon>
        <taxon>Ascomycota</taxon>
        <taxon>Pezizomycotina</taxon>
        <taxon>Eurotiomycetes</taxon>
        <taxon>Eurotiomycetidae</taxon>
        <taxon>Eurotiales</taxon>
        <taxon>Aspergillaceae</taxon>
        <taxon>Aspergillus</taxon>
        <taxon>Aspergillus subgen. Circumdati</taxon>
    </lineage>
</organism>
<accession>A0AAJ8BV10</accession>
<sequence length="103" mass="12250">MISFDIHELSINEYTPRVRDKLLAHFDSDTTYTDMEKDYQIYEILEDIEKNQILLTEVMGGSFCWTAHTVRRPILLSYIKDIFRHYYISTNTGFEKALTLYAK</sequence>
<dbReference type="VEuPathDB" id="FungiDB:An11g08480"/>
<reference evidence="1" key="1">
    <citation type="submission" date="2025-02" db="EMBL/GenBank/DDBJ databases">
        <authorList>
            <consortium name="NCBI Genome Project"/>
        </authorList>
    </citation>
    <scope>NUCLEOTIDE SEQUENCE</scope>
</reference>
<dbReference type="AlphaFoldDB" id="A0AAJ8BV10"/>
<reference evidence="1" key="2">
    <citation type="submission" date="2025-08" db="UniProtKB">
        <authorList>
            <consortium name="RefSeq"/>
        </authorList>
    </citation>
    <scope>IDENTIFICATION</scope>
</reference>
<gene>
    <name evidence="1" type="ORF">An11g08480</name>
</gene>
<protein>
    <submittedName>
        <fullName evidence="1">Uncharacterized protein</fullName>
    </submittedName>
</protein>
<dbReference type="KEGG" id="ang:An11g08480"/>
<evidence type="ECO:0000313" key="1">
    <source>
        <dbReference type="RefSeq" id="XP_059604359.1"/>
    </source>
</evidence>
<dbReference type="RefSeq" id="XP_059604359.1">
    <property type="nucleotide sequence ID" value="XM_059750456.1"/>
</dbReference>
<name>A0AAJ8BV10_ASPNG</name>